<evidence type="ECO:0000256" key="5">
    <source>
        <dbReference type="ARBA" id="ARBA00022840"/>
    </source>
</evidence>
<keyword evidence="8" id="KW-1185">Reference proteome</keyword>
<organism evidence="8 9">
    <name type="scientific">Schistosoma rodhaini</name>
    <dbReference type="NCBI Taxonomy" id="6188"/>
    <lineage>
        <taxon>Eukaryota</taxon>
        <taxon>Metazoa</taxon>
        <taxon>Spiralia</taxon>
        <taxon>Lophotrochozoa</taxon>
        <taxon>Platyhelminthes</taxon>
        <taxon>Trematoda</taxon>
        <taxon>Digenea</taxon>
        <taxon>Strigeidida</taxon>
        <taxon>Schistosomatoidea</taxon>
        <taxon>Schistosomatidae</taxon>
        <taxon>Schistosoma</taxon>
    </lineage>
</organism>
<evidence type="ECO:0000256" key="2">
    <source>
        <dbReference type="ARBA" id="ARBA00022679"/>
    </source>
</evidence>
<reference evidence="9" key="2">
    <citation type="submission" date="2023-11" db="UniProtKB">
        <authorList>
            <consortium name="WormBaseParasite"/>
        </authorList>
    </citation>
    <scope>IDENTIFICATION</scope>
</reference>
<dbReference type="GO" id="GO:0005524">
    <property type="term" value="F:ATP binding"/>
    <property type="evidence" value="ECO:0007669"/>
    <property type="project" value="UniProtKB-UniRule"/>
</dbReference>
<dbReference type="GO" id="GO:0004674">
    <property type="term" value="F:protein serine/threonine kinase activity"/>
    <property type="evidence" value="ECO:0007669"/>
    <property type="project" value="UniProtKB-KW"/>
</dbReference>
<name>A0AA85EPU0_9TREM</name>
<dbReference type="Gene3D" id="3.30.200.20">
    <property type="entry name" value="Phosphorylase Kinase, domain 1"/>
    <property type="match status" value="1"/>
</dbReference>
<evidence type="ECO:0000259" key="7">
    <source>
        <dbReference type="SMART" id="SM00220"/>
    </source>
</evidence>
<dbReference type="SUPFAM" id="SSF56112">
    <property type="entry name" value="Protein kinase-like (PK-like)"/>
    <property type="match status" value="1"/>
</dbReference>
<dbReference type="Gene3D" id="1.10.510.10">
    <property type="entry name" value="Transferase(Phosphotransferase) domain 1"/>
    <property type="match status" value="1"/>
</dbReference>
<dbReference type="PANTHER" id="PTHR11584">
    <property type="entry name" value="SERINE/THREONINE PROTEIN KINASE"/>
    <property type="match status" value="1"/>
</dbReference>
<dbReference type="Proteomes" id="UP000050792">
    <property type="component" value="Unassembled WGS sequence"/>
</dbReference>
<evidence type="ECO:0000313" key="8">
    <source>
        <dbReference type="Proteomes" id="UP000050792"/>
    </source>
</evidence>
<keyword evidence="4" id="KW-0418">Kinase</keyword>
<feature type="binding site" evidence="6">
    <location>
        <position position="665"/>
    </location>
    <ligand>
        <name>ATP</name>
        <dbReference type="ChEBI" id="CHEBI:30616"/>
    </ligand>
</feature>
<protein>
    <recommendedName>
        <fullName evidence="7">Protein kinase domain-containing protein</fullName>
    </recommendedName>
</protein>
<keyword evidence="1" id="KW-0723">Serine/threonine-protein kinase</keyword>
<dbReference type="SMART" id="SM00220">
    <property type="entry name" value="S_TKc"/>
    <property type="match status" value="1"/>
</dbReference>
<dbReference type="PANTHER" id="PTHR11584:SF394">
    <property type="entry name" value="APOPTOTIC SIGNAL-REGULATING KINASE 1, ISOFORM C"/>
    <property type="match status" value="1"/>
</dbReference>
<evidence type="ECO:0000256" key="4">
    <source>
        <dbReference type="ARBA" id="ARBA00022777"/>
    </source>
</evidence>
<dbReference type="InterPro" id="IPR000719">
    <property type="entry name" value="Prot_kinase_dom"/>
</dbReference>
<keyword evidence="2" id="KW-0808">Transferase</keyword>
<evidence type="ECO:0000256" key="1">
    <source>
        <dbReference type="ARBA" id="ARBA00022527"/>
    </source>
</evidence>
<keyword evidence="3 6" id="KW-0547">Nucleotide-binding</keyword>
<evidence type="ECO:0000256" key="6">
    <source>
        <dbReference type="PROSITE-ProRule" id="PRU10141"/>
    </source>
</evidence>
<accession>A0AA85EPU0</accession>
<dbReference type="PROSITE" id="PS00108">
    <property type="entry name" value="PROTEIN_KINASE_ST"/>
    <property type="match status" value="1"/>
</dbReference>
<feature type="domain" description="Protein kinase" evidence="7">
    <location>
        <begin position="636"/>
        <end position="888"/>
    </location>
</feature>
<dbReference type="PROSITE" id="PS00107">
    <property type="entry name" value="PROTEIN_KINASE_ATP"/>
    <property type="match status" value="1"/>
</dbReference>
<dbReference type="Pfam" id="PF00069">
    <property type="entry name" value="Pkinase"/>
    <property type="match status" value="1"/>
</dbReference>
<dbReference type="InterPro" id="IPR025136">
    <property type="entry name" value="MAP3K_TRAF-bd"/>
</dbReference>
<dbReference type="GO" id="GO:0035556">
    <property type="term" value="P:intracellular signal transduction"/>
    <property type="evidence" value="ECO:0007669"/>
    <property type="project" value="UniProtKB-ARBA"/>
</dbReference>
<dbReference type="Pfam" id="PF13281">
    <property type="entry name" value="MAP3K_TRAF_bd"/>
    <property type="match status" value="1"/>
</dbReference>
<dbReference type="WBParaSite" id="SRDH1_18070.4">
    <property type="protein sequence ID" value="SRDH1_18070.4"/>
    <property type="gene ID" value="SRDH1_18070"/>
</dbReference>
<dbReference type="InterPro" id="IPR011009">
    <property type="entry name" value="Kinase-like_dom_sf"/>
</dbReference>
<dbReference type="InterPro" id="IPR046872">
    <property type="entry name" value="DRHyd-ASK"/>
</dbReference>
<evidence type="ECO:0000313" key="9">
    <source>
        <dbReference type="WBParaSite" id="SRDH1_18070.4"/>
    </source>
</evidence>
<reference evidence="8" key="1">
    <citation type="submission" date="2022-06" db="EMBL/GenBank/DDBJ databases">
        <authorList>
            <person name="Berger JAMES D."/>
            <person name="Berger JAMES D."/>
        </authorList>
    </citation>
    <scope>NUCLEOTIDE SEQUENCE [LARGE SCALE GENOMIC DNA]</scope>
</reference>
<evidence type="ECO:0000256" key="3">
    <source>
        <dbReference type="ARBA" id="ARBA00022741"/>
    </source>
</evidence>
<dbReference type="Pfam" id="PF20309">
    <property type="entry name" value="DRHyd-ASK"/>
    <property type="match status" value="1"/>
</dbReference>
<proteinExistence type="predicted"/>
<dbReference type="InterPro" id="IPR017441">
    <property type="entry name" value="Protein_kinase_ATP_BS"/>
</dbReference>
<sequence>MQVTCISEDKNSLNIQFDQDKAIEEICVACNNVQANVRLLTYEEVSHGLTETLDFVYNSDVLIVDMSDKTQQGHLNYQLGVRESLKLFDNIVIVNLSSHILLDDLRSILSGKTKLLPYVINENGFAVLVEDKFLQNALIDNDILKNQICGDLGRLSEELEEILSEMCSGDRAPLKDKFIEDLRRDRDLYKGQELRERLRVMRRRLDYPGMLSSDVILNLLLSYRQCEDFDAMVTLIEEIKALKLNQDILNVCMIQYLYAFALHRRNKNGDRDAALAVTEEILKTCGKPSADMYGLFGRIQKDRFMDSHGEDKEALDLAIQGYREGLKIDANEYLLVNVATLLVIKGMDLETSAEMRKICNTLNLRVGQKGNISTINDYWDVATLFEVRVISEDYAGAVQAVERMYLLDPPDWELESTLGNIKMICKFRKPPKENKTTKPQKLFDFWMEFLSTVCDTDESDSLLIASNETEYDSFIRPYESYTKRIVYPVLVTEQNCTLMKPANIQVNINAVPRNLCVIFYDLDYTISTTMQSVDLQNCGTMRQHFQRSNEPNQEDLIFNAEDIIGISMTENNSRSVYLYTTCSLPNYRISFSCEKVKMQFYTVLRDCLFSEEENTGLLLDEHSTEPFKWTYDLNDRNEREILGRGSFGVVYTGWDLTKQIKIAIKEIDAVNIREFQPLHDEIRLHSRLHHKNIVQYFGSVDHEGVFMIFMELVPGASLTSLVSKYGALKEETVANYSKQILEGLQYLHANRIIHRDIKGDNILVNMYKGELKITDFGASKRLAGLIPRAQTFKGTMRYMAPELIRGCCGFPADIWSFGCTVVEMLTGKQPFSELGNAMTALYRVGMDLQHPKIPDGVSTACKNFILKTFIIESSNRASANELLSDPFIVSFTKLRRRKPVGLTNSSDRFRPSHRFYQPDCKSSEPVLRSLSNISNQSTSPVIISGSGSWGSKSNRLLNVIHNSNLILSESEKSDNDASSVFSNESFHQFNLTNQIIDKTEDRNTDGEKHSTESVNHISILPVKVEKLKIPGVHITKDEKHKASVNSTSFGNSEDPFNFIKQDSEAKRRLSNALISEKQSIVDAWIDIVCRCTQSNISNKSKDEIISDLGKRVNNSETSRESNNGVEKKLLECLLDMITDSLHGGICWSQLVNYLKIPANKCTNEGLADSVNGVSGDTNKFTVLSSLKRYSVTGEDLGGQFLKLLHSSKISEQNNACLPVGTPLVCNYLRVALAALPSVIAAPLLRQVSRPHEVLAWEKLIKDAITSATNQISNLAPISTVHLRRHQTYSAQHNRRLVKQVTMEADLDSPTYIRQSTPSNRPFTMVSMSPNLYYTPNDSNVDETKKVTNSLSLSQKSLTFSNEAIPEEPMEIIQCARKIAGVHSSAPLCNVKSRTSKTLDELVNHENSANGLVDNSMYNILGHK</sequence>
<dbReference type="InterPro" id="IPR008271">
    <property type="entry name" value="Ser/Thr_kinase_AS"/>
</dbReference>
<keyword evidence="5 6" id="KW-0067">ATP-binding</keyword>